<feature type="compositionally biased region" description="Polar residues" evidence="1">
    <location>
        <begin position="317"/>
        <end position="336"/>
    </location>
</feature>
<feature type="transmembrane region" description="Helical" evidence="2">
    <location>
        <begin position="63"/>
        <end position="81"/>
    </location>
</feature>
<organism evidence="3 4">
    <name type="scientific">Tieghemostelium lacteum</name>
    <name type="common">Slime mold</name>
    <name type="synonym">Dictyostelium lacteum</name>
    <dbReference type="NCBI Taxonomy" id="361077"/>
    <lineage>
        <taxon>Eukaryota</taxon>
        <taxon>Amoebozoa</taxon>
        <taxon>Evosea</taxon>
        <taxon>Eumycetozoa</taxon>
        <taxon>Dictyostelia</taxon>
        <taxon>Dictyosteliales</taxon>
        <taxon>Raperosteliaceae</taxon>
        <taxon>Tieghemostelium</taxon>
    </lineage>
</organism>
<sequence length="336" mass="38077">MTSVKQPPFNPCYCDGTATAFVWKDGCNESGCRAFAAIFFIGFFFTTVEAGRRLYILRHQRKTATFISLAFLFVGSLLTWIRFCMILAKVREIRSHGVFLLYSYGAILASYMWILIVWCDIIVKVNFSTTIQKYIPILRWTIIVGTVCWFIGLTIGNIIYWPWLATNVWLVIYIFIEGCLFGVLGYLIYREYKNVSSISAHGKLPEETYKKVRKIIRLSIFAIISSMLVALFIWAGTFWRPSSNKQIVAWLFIQRGTGFIWVVSLLVCLSANDRADGDSASGSSHKWSSKMKDLAFSKGSDMEYVVEDEETKGADQQVKSSTQTIDVSAQQGASNP</sequence>
<dbReference type="EMBL" id="LODT01000025">
    <property type="protein sequence ID" value="KYQ93682.1"/>
    <property type="molecule type" value="Genomic_DNA"/>
</dbReference>
<keyword evidence="2" id="KW-1133">Transmembrane helix</keyword>
<dbReference type="OMA" id="IVIEIEM"/>
<feature type="transmembrane region" description="Helical" evidence="2">
    <location>
        <begin position="34"/>
        <end position="51"/>
    </location>
</feature>
<feature type="transmembrane region" description="Helical" evidence="2">
    <location>
        <begin position="101"/>
        <end position="125"/>
    </location>
</feature>
<evidence type="ECO:0000313" key="4">
    <source>
        <dbReference type="Proteomes" id="UP000076078"/>
    </source>
</evidence>
<protein>
    <submittedName>
        <fullName evidence="3">Uncharacterized protein</fullName>
    </submittedName>
</protein>
<keyword evidence="2" id="KW-0812">Transmembrane</keyword>
<accession>A0A151ZI70</accession>
<name>A0A151ZI70_TIELA</name>
<feature type="transmembrane region" description="Helical" evidence="2">
    <location>
        <begin position="169"/>
        <end position="189"/>
    </location>
</feature>
<dbReference type="Proteomes" id="UP000076078">
    <property type="component" value="Unassembled WGS sequence"/>
</dbReference>
<dbReference type="InParanoid" id="A0A151ZI70"/>
<feature type="transmembrane region" description="Helical" evidence="2">
    <location>
        <begin position="137"/>
        <end position="163"/>
    </location>
</feature>
<evidence type="ECO:0000313" key="3">
    <source>
        <dbReference type="EMBL" id="KYQ93682.1"/>
    </source>
</evidence>
<keyword evidence="4" id="KW-1185">Reference proteome</keyword>
<feature type="transmembrane region" description="Helical" evidence="2">
    <location>
        <begin position="215"/>
        <end position="235"/>
    </location>
</feature>
<evidence type="ECO:0000256" key="2">
    <source>
        <dbReference type="SAM" id="Phobius"/>
    </source>
</evidence>
<feature type="transmembrane region" description="Helical" evidence="2">
    <location>
        <begin position="247"/>
        <end position="269"/>
    </location>
</feature>
<keyword evidence="2" id="KW-0472">Membrane</keyword>
<gene>
    <name evidence="3" type="ORF">DLAC_05069</name>
</gene>
<dbReference type="AlphaFoldDB" id="A0A151ZI70"/>
<dbReference type="OrthoDB" id="19429at2759"/>
<reference evidence="3 4" key="1">
    <citation type="submission" date="2015-12" db="EMBL/GenBank/DDBJ databases">
        <title>Dictyostelia acquired genes for synthesis and detection of signals that induce cell-type specialization by lateral gene transfer from prokaryotes.</title>
        <authorList>
            <person name="Gloeckner G."/>
            <person name="Schaap P."/>
        </authorList>
    </citation>
    <scope>NUCLEOTIDE SEQUENCE [LARGE SCALE GENOMIC DNA]</scope>
    <source>
        <strain evidence="3 4">TK</strain>
    </source>
</reference>
<proteinExistence type="predicted"/>
<feature type="region of interest" description="Disordered" evidence="1">
    <location>
        <begin position="308"/>
        <end position="336"/>
    </location>
</feature>
<evidence type="ECO:0000256" key="1">
    <source>
        <dbReference type="SAM" id="MobiDB-lite"/>
    </source>
</evidence>
<comment type="caution">
    <text evidence="3">The sequence shown here is derived from an EMBL/GenBank/DDBJ whole genome shotgun (WGS) entry which is preliminary data.</text>
</comment>